<reference evidence="1 2" key="2">
    <citation type="submission" date="2009-03" db="EMBL/GenBank/DDBJ databases">
        <title>Draft genome sequence of Coprococcus comes (ATCC 27758).</title>
        <authorList>
            <person name="Sudarsanam P."/>
            <person name="Ley R."/>
            <person name="Guruge J."/>
            <person name="Turnbaugh P.J."/>
            <person name="Mahowald M."/>
            <person name="Liep D."/>
            <person name="Gordon J."/>
        </authorList>
    </citation>
    <scope>NUCLEOTIDE SEQUENCE [LARGE SCALE GENOMIC DNA]</scope>
    <source>
        <strain evidence="1 2">ATCC 27758</strain>
    </source>
</reference>
<dbReference type="Proteomes" id="UP000003793">
    <property type="component" value="Unassembled WGS sequence"/>
</dbReference>
<reference evidence="1 2" key="1">
    <citation type="submission" date="2009-02" db="EMBL/GenBank/DDBJ databases">
        <authorList>
            <person name="Fulton L."/>
            <person name="Clifton S."/>
            <person name="Fulton B."/>
            <person name="Xu J."/>
            <person name="Minx P."/>
            <person name="Pepin K.H."/>
            <person name="Johnson M."/>
            <person name="Bhonagiri V."/>
            <person name="Nash W.E."/>
            <person name="Mardis E.R."/>
            <person name="Wilson R.K."/>
        </authorList>
    </citation>
    <scope>NUCLEOTIDE SEQUENCE [LARGE SCALE GENOMIC DNA]</scope>
    <source>
        <strain evidence="1 2">ATCC 27758</strain>
    </source>
</reference>
<sequence length="56" mass="6676">MLKDTKITGNQRFLELLINDSNKYKKLIEKSNLQRKKHFGSIFEELLTRGYTDRTT</sequence>
<accession>C0BCK9</accession>
<protein>
    <submittedName>
        <fullName evidence="1">Uncharacterized protein</fullName>
    </submittedName>
</protein>
<name>C0BCK9_9FIRM</name>
<evidence type="ECO:0000313" key="1">
    <source>
        <dbReference type="EMBL" id="EEG88810.1"/>
    </source>
</evidence>
<proteinExistence type="predicted"/>
<dbReference type="EMBL" id="ABVR01000042">
    <property type="protein sequence ID" value="EEG88810.1"/>
    <property type="molecule type" value="Genomic_DNA"/>
</dbReference>
<evidence type="ECO:0000313" key="2">
    <source>
        <dbReference type="Proteomes" id="UP000003793"/>
    </source>
</evidence>
<comment type="caution">
    <text evidence="1">The sequence shown here is derived from an EMBL/GenBank/DDBJ whole genome shotgun (WGS) entry which is preliminary data.</text>
</comment>
<gene>
    <name evidence="1" type="ORF">COPCOM_02900</name>
</gene>
<organism evidence="1 2">
    <name type="scientific">Coprococcus comes ATCC 27758</name>
    <dbReference type="NCBI Taxonomy" id="470146"/>
    <lineage>
        <taxon>Bacteria</taxon>
        <taxon>Bacillati</taxon>
        <taxon>Bacillota</taxon>
        <taxon>Clostridia</taxon>
        <taxon>Lachnospirales</taxon>
        <taxon>Lachnospiraceae</taxon>
        <taxon>Coprococcus</taxon>
    </lineage>
</organism>
<dbReference type="HOGENOM" id="CLU_3006444_0_0_9"/>
<dbReference type="AlphaFoldDB" id="C0BCK9"/>